<dbReference type="AlphaFoldDB" id="P73116"/>
<dbReference type="PIR" id="S75228">
    <property type="entry name" value="S75228"/>
</dbReference>
<keyword evidence="3" id="KW-1185">Reference proteome</keyword>
<dbReference type="STRING" id="1148.gene:10498003"/>
<evidence type="ECO:0000313" key="2">
    <source>
        <dbReference type="EMBL" id="BAA17142.1"/>
    </source>
</evidence>
<organism evidence="2 3">
    <name type="scientific">Synechocystis sp. (strain ATCC 27184 / PCC 6803 / Kazusa)</name>
    <dbReference type="NCBI Taxonomy" id="1111708"/>
    <lineage>
        <taxon>Bacteria</taxon>
        <taxon>Bacillati</taxon>
        <taxon>Cyanobacteriota</taxon>
        <taxon>Cyanophyceae</taxon>
        <taxon>Synechococcales</taxon>
        <taxon>Merismopediaceae</taxon>
        <taxon>Synechocystis</taxon>
    </lineage>
</organism>
<dbReference type="KEGG" id="syn:slr1918"/>
<dbReference type="PaxDb" id="1148-1652218"/>
<evidence type="ECO:0000313" key="3">
    <source>
        <dbReference type="Proteomes" id="UP000001425"/>
    </source>
</evidence>
<evidence type="ECO:0000256" key="1">
    <source>
        <dbReference type="SAM" id="Phobius"/>
    </source>
</evidence>
<feature type="transmembrane region" description="Helical" evidence="1">
    <location>
        <begin position="148"/>
        <end position="165"/>
    </location>
</feature>
<feature type="transmembrane region" description="Helical" evidence="1">
    <location>
        <begin position="210"/>
        <end position="227"/>
    </location>
</feature>
<feature type="transmembrane region" description="Helical" evidence="1">
    <location>
        <begin position="177"/>
        <end position="198"/>
    </location>
</feature>
<reference evidence="2 3" key="2">
    <citation type="journal article" date="1996" name="DNA Res.">
        <title>Sequence analysis of the genome of the unicellular cyanobacterium Synechocystis sp. strain PCC6803. II. Sequence determination of the entire genome and assignment of potential protein-coding regions.</title>
        <authorList>
            <person name="Kaneko T."/>
            <person name="Sato S."/>
            <person name="Kotani H."/>
            <person name="Tanaka A."/>
            <person name="Asamizu E."/>
            <person name="Nakamura Y."/>
            <person name="Miyajima N."/>
            <person name="Hirosawa M."/>
            <person name="Sugiura M."/>
            <person name="Sasamoto S."/>
            <person name="Kimura T."/>
            <person name="Hosouchi T."/>
            <person name="Matsuno A."/>
            <person name="Muraki A."/>
            <person name="Nakazaki N."/>
            <person name="Naruo K."/>
            <person name="Okumura S."/>
            <person name="Shimpo S."/>
            <person name="Takeuchi C."/>
            <person name="Wada T."/>
            <person name="Watanabe A."/>
            <person name="Yamada M."/>
            <person name="Yasuda M."/>
            <person name="Tabata S."/>
        </authorList>
    </citation>
    <scope>NUCLEOTIDE SEQUENCE [LARGE SCALE GENOMIC DNA]</scope>
    <source>
        <strain evidence="3">ATCC 27184 / PCC 6803 / Kazusa</strain>
    </source>
</reference>
<dbReference type="InParanoid" id="P73116"/>
<dbReference type="InterPro" id="IPR021788">
    <property type="entry name" value="CPP1-like"/>
</dbReference>
<dbReference type="eggNOG" id="COG2214">
    <property type="taxonomic scope" value="Bacteria"/>
</dbReference>
<keyword evidence="1" id="KW-1133">Transmembrane helix</keyword>
<feature type="transmembrane region" description="Helical" evidence="1">
    <location>
        <begin position="125"/>
        <end position="142"/>
    </location>
</feature>
<reference evidence="2 3" key="1">
    <citation type="journal article" date="1995" name="DNA Res.">
        <title>Sequence analysis of the genome of the unicellular cyanobacterium Synechocystis sp. strain PCC6803. I. Sequence features in the 1 Mb region from map positions 64% to 92% of the genome.</title>
        <authorList>
            <person name="Kaneko T."/>
            <person name="Tanaka A."/>
            <person name="Sato S."/>
            <person name="Kotani H."/>
            <person name="Sazuka T."/>
            <person name="Miyajima N."/>
            <person name="Sugiura M."/>
            <person name="Tabata S."/>
        </authorList>
    </citation>
    <scope>NUCLEOTIDE SEQUENCE [LARGE SCALE GENOMIC DNA]</scope>
    <source>
        <strain evidence="3">ATCC 27184 / PCC 6803 / Kazusa</strain>
    </source>
</reference>
<dbReference type="EnsemblBacteria" id="BAA17142">
    <property type="protein sequence ID" value="BAA17142"/>
    <property type="gene ID" value="BAA17142"/>
</dbReference>
<dbReference type="PhylomeDB" id="P73116"/>
<keyword evidence="1" id="KW-0472">Membrane</keyword>
<name>P73116_SYNY3</name>
<keyword evidence="1" id="KW-0812">Transmembrane</keyword>
<dbReference type="Proteomes" id="UP000001425">
    <property type="component" value="Chromosome"/>
</dbReference>
<dbReference type="PANTHER" id="PTHR33372:SF2">
    <property type="entry name" value="PROTEIN CHAPERONE-LIKE PROTEIN OF POR1, CHLOROPLASTIC"/>
    <property type="match status" value="1"/>
</dbReference>
<dbReference type="PANTHER" id="PTHR33372">
    <property type="match status" value="1"/>
</dbReference>
<gene>
    <name evidence="2" type="ordered locus">slr1918</name>
</gene>
<protein>
    <submittedName>
        <fullName evidence="2">Slr1918 protein</fullName>
    </submittedName>
</protein>
<accession>P73116</accession>
<dbReference type="Pfam" id="PF11833">
    <property type="entry name" value="CPP1-like"/>
    <property type="match status" value="1"/>
</dbReference>
<dbReference type="IntAct" id="P73116">
    <property type="interactions" value="4"/>
</dbReference>
<sequence>MSALPIKHSRKFNQRRFRTMGEQTPYQTLGISEEATFEDIQAVKTRLFREHEGNTQLLEEVEAAYDAIIMERLRLRQEGKIKVPEKIRFPERQVESTGNGFPSLPAPTAPSWLANSLDTPSQNDILWPAGFFAGLILISWLTQGAGGSVQSLLLVVGVFGNIFFLNRKQRKFGKALLLSLGALLVGIILGTVLGQLLLGANVAIGPNLEQISATIAFIILWLISSFVR</sequence>
<dbReference type="EMBL" id="BA000022">
    <property type="protein sequence ID" value="BAA17142.1"/>
    <property type="molecule type" value="Genomic_DNA"/>
</dbReference>
<proteinExistence type="predicted"/>